<dbReference type="Pfam" id="PF14559">
    <property type="entry name" value="TPR_19"/>
    <property type="match status" value="1"/>
</dbReference>
<protein>
    <recommendedName>
        <fullName evidence="2">Glycosyltransferase 2-like domain-containing protein</fullName>
    </recommendedName>
</protein>
<dbReference type="InterPro" id="IPR001173">
    <property type="entry name" value="Glyco_trans_2-like"/>
</dbReference>
<comment type="caution">
    <text evidence="3">The sequence shown here is derived from an EMBL/GenBank/DDBJ whole genome shotgun (WGS) entry which is preliminary data.</text>
</comment>
<dbReference type="Proteomes" id="UP000179642">
    <property type="component" value="Unassembled WGS sequence"/>
</dbReference>
<feature type="repeat" description="TPR" evidence="1">
    <location>
        <begin position="308"/>
        <end position="341"/>
    </location>
</feature>
<evidence type="ECO:0000313" key="3">
    <source>
        <dbReference type="EMBL" id="OIJ93587.1"/>
    </source>
</evidence>
<dbReference type="EMBL" id="MLYO01000073">
    <property type="protein sequence ID" value="OIJ93587.1"/>
    <property type="molecule type" value="Genomic_DNA"/>
</dbReference>
<dbReference type="PANTHER" id="PTHR43630:SF2">
    <property type="entry name" value="GLYCOSYLTRANSFERASE"/>
    <property type="match status" value="1"/>
</dbReference>
<reference evidence="3 4" key="1">
    <citation type="submission" date="2016-10" db="EMBL/GenBank/DDBJ databases">
        <title>Genome sequence of Streptomyces sp. MUSC 1.</title>
        <authorList>
            <person name="Lee L.-H."/>
            <person name="Ser H.-L."/>
            <person name="Law J.W.-F."/>
        </authorList>
    </citation>
    <scope>NUCLEOTIDE SEQUENCE [LARGE SCALE GENOMIC DNA]</scope>
    <source>
        <strain evidence="3 4">MUSC 1</strain>
    </source>
</reference>
<dbReference type="InterPro" id="IPR019734">
    <property type="entry name" value="TPR_rpt"/>
</dbReference>
<dbReference type="SMART" id="SM00028">
    <property type="entry name" value="TPR"/>
    <property type="match status" value="3"/>
</dbReference>
<dbReference type="Gene3D" id="1.25.40.10">
    <property type="entry name" value="Tetratricopeptide repeat domain"/>
    <property type="match status" value="1"/>
</dbReference>
<accession>A0A1S2PIL5</accession>
<proteinExistence type="predicted"/>
<dbReference type="SUPFAM" id="SSF48452">
    <property type="entry name" value="TPR-like"/>
    <property type="match status" value="1"/>
</dbReference>
<dbReference type="InterPro" id="IPR011990">
    <property type="entry name" value="TPR-like_helical_dom_sf"/>
</dbReference>
<dbReference type="RefSeq" id="WP_071385392.1">
    <property type="nucleotide sequence ID" value="NZ_MLYO01000073.1"/>
</dbReference>
<dbReference type="SUPFAM" id="SSF53448">
    <property type="entry name" value="Nucleotide-diphospho-sugar transferases"/>
    <property type="match status" value="1"/>
</dbReference>
<sequence>MNIPARHPRIVGCVIAKDEERFLEECLLSLRSICDRVIVVDTGSSDRTRDIAREKADTVADHPFTNDFSAARNHALALVDQADWILFLDADERLNPDQAKRLRSGLEDQSTDVGAIAMLRYNFFAGGGFYTGREVRAFRYDERIRYERRINESVKPAIARAGLRIGTTDAILTHVGHMRSRAEREAKALRYMSLMQAQLEAQPDDAVLLGYIGLNMRILGRFDEAVEWSDKSLRADKANPTVWFFRGHVMRSVGRNEDALAAYRTGLQLKPTDTALVNMIGVCQTEAGDLDSADATFAAVQRDDPGLVHAGINRGMVAQAMGDHEQAIEHFERAIAEYPNFLVEEPIGRLEADPLHCLYFETVTGYAGLAQHLAYSRGCVEGWLKPERVSFRGRR</sequence>
<evidence type="ECO:0000256" key="1">
    <source>
        <dbReference type="PROSITE-ProRule" id="PRU00339"/>
    </source>
</evidence>
<dbReference type="Pfam" id="PF00535">
    <property type="entry name" value="Glycos_transf_2"/>
    <property type="match status" value="1"/>
</dbReference>
<dbReference type="AlphaFoldDB" id="A0A1S2PIL5"/>
<dbReference type="OrthoDB" id="9815923at2"/>
<dbReference type="Gene3D" id="3.90.550.10">
    <property type="entry name" value="Spore Coat Polysaccharide Biosynthesis Protein SpsA, Chain A"/>
    <property type="match status" value="1"/>
</dbReference>
<dbReference type="CDD" id="cd02511">
    <property type="entry name" value="Beta4Glucosyltransferase"/>
    <property type="match status" value="1"/>
</dbReference>
<name>A0A1S2PIL5_9ACTN</name>
<gene>
    <name evidence="3" type="ORF">BIV23_37165</name>
</gene>
<keyword evidence="4" id="KW-1185">Reference proteome</keyword>
<organism evidence="3 4">
    <name type="scientific">Streptomyces monashensis</name>
    <dbReference type="NCBI Taxonomy" id="1678012"/>
    <lineage>
        <taxon>Bacteria</taxon>
        <taxon>Bacillati</taxon>
        <taxon>Actinomycetota</taxon>
        <taxon>Actinomycetes</taxon>
        <taxon>Kitasatosporales</taxon>
        <taxon>Streptomycetaceae</taxon>
        <taxon>Streptomyces</taxon>
    </lineage>
</organism>
<dbReference type="InterPro" id="IPR029044">
    <property type="entry name" value="Nucleotide-diphossugar_trans"/>
</dbReference>
<evidence type="ECO:0000313" key="4">
    <source>
        <dbReference type="Proteomes" id="UP000179642"/>
    </source>
</evidence>
<evidence type="ECO:0000259" key="2">
    <source>
        <dbReference type="Pfam" id="PF00535"/>
    </source>
</evidence>
<dbReference type="Pfam" id="PF00515">
    <property type="entry name" value="TPR_1"/>
    <property type="match status" value="1"/>
</dbReference>
<keyword evidence="1" id="KW-0802">TPR repeat</keyword>
<dbReference type="PANTHER" id="PTHR43630">
    <property type="entry name" value="POLY-BETA-1,6-N-ACETYL-D-GLUCOSAMINE SYNTHASE"/>
    <property type="match status" value="1"/>
</dbReference>
<feature type="repeat" description="TPR" evidence="1">
    <location>
        <begin position="240"/>
        <end position="273"/>
    </location>
</feature>
<dbReference type="PROSITE" id="PS50005">
    <property type="entry name" value="TPR"/>
    <property type="match status" value="2"/>
</dbReference>
<feature type="domain" description="Glycosyltransferase 2-like" evidence="2">
    <location>
        <begin position="13"/>
        <end position="152"/>
    </location>
</feature>